<evidence type="ECO:0000313" key="3">
    <source>
        <dbReference type="Proteomes" id="UP000199632"/>
    </source>
</evidence>
<dbReference type="AlphaFoldDB" id="A0A1H3RZR0"/>
<dbReference type="PRINTS" id="PR00111">
    <property type="entry name" value="ABHYDROLASE"/>
</dbReference>
<accession>A0A1H3RZR0</accession>
<feature type="domain" description="AB hydrolase-1" evidence="1">
    <location>
        <begin position="42"/>
        <end position="259"/>
    </location>
</feature>
<gene>
    <name evidence="2" type="ORF">SAMN05421684_4333</name>
</gene>
<dbReference type="Proteomes" id="UP000199632">
    <property type="component" value="Unassembled WGS sequence"/>
</dbReference>
<evidence type="ECO:0000313" key="2">
    <source>
        <dbReference type="EMBL" id="SDZ30389.1"/>
    </source>
</evidence>
<dbReference type="RefSeq" id="WP_090795473.1">
    <property type="nucleotide sequence ID" value="NZ_BOND01000020.1"/>
</dbReference>
<dbReference type="InterPro" id="IPR029058">
    <property type="entry name" value="AB_hydrolase_fold"/>
</dbReference>
<name>A0A1H3RZR0_9ACTN</name>
<dbReference type="InterPro" id="IPR050471">
    <property type="entry name" value="AB_hydrolase"/>
</dbReference>
<dbReference type="PANTHER" id="PTHR43433:SF10">
    <property type="entry name" value="AB HYDROLASE-1 DOMAIN-CONTAINING PROTEIN"/>
    <property type="match status" value="1"/>
</dbReference>
<sequence>MTKEFELDLGNGQTLHVYDTGQPAAHTVFWHHGTPNLGAPPPPLFDDAVRWVSYDRPGYGGSTRAPGRDVASAARLTTAVADRLGLDRFAVVGHSGGGPHALAVAALLPDRVAAVLIGSSLAPWGADGLDWFGGMAPGAAASLHAALAGREAREDFGANPSGDPDIGFVDADEDALATDWSWVLDVVRPALAQGPTAAADDDLAYVAPWGFDPASVTAPALLLAGARDRMVPPTHTAWLARTIPHASYQQSDVDGHVSVLRRFPAAMEWLTSR</sequence>
<keyword evidence="3" id="KW-1185">Reference proteome</keyword>
<dbReference type="STRING" id="137265.SAMN05421684_4333"/>
<dbReference type="PANTHER" id="PTHR43433">
    <property type="entry name" value="HYDROLASE, ALPHA/BETA FOLD FAMILY PROTEIN"/>
    <property type="match status" value="1"/>
</dbReference>
<organism evidence="2 3">
    <name type="scientific">Asanoa ishikariensis</name>
    <dbReference type="NCBI Taxonomy" id="137265"/>
    <lineage>
        <taxon>Bacteria</taxon>
        <taxon>Bacillati</taxon>
        <taxon>Actinomycetota</taxon>
        <taxon>Actinomycetes</taxon>
        <taxon>Micromonosporales</taxon>
        <taxon>Micromonosporaceae</taxon>
        <taxon>Asanoa</taxon>
    </lineage>
</organism>
<dbReference type="Pfam" id="PF00561">
    <property type="entry name" value="Abhydrolase_1"/>
    <property type="match status" value="1"/>
</dbReference>
<dbReference type="InterPro" id="IPR000073">
    <property type="entry name" value="AB_hydrolase_1"/>
</dbReference>
<dbReference type="Gene3D" id="3.40.50.1820">
    <property type="entry name" value="alpha/beta hydrolase"/>
    <property type="match status" value="1"/>
</dbReference>
<proteinExistence type="predicted"/>
<dbReference type="EMBL" id="FNQB01000002">
    <property type="protein sequence ID" value="SDZ30389.1"/>
    <property type="molecule type" value="Genomic_DNA"/>
</dbReference>
<dbReference type="SUPFAM" id="SSF53474">
    <property type="entry name" value="alpha/beta-Hydrolases"/>
    <property type="match status" value="1"/>
</dbReference>
<evidence type="ECO:0000259" key="1">
    <source>
        <dbReference type="Pfam" id="PF00561"/>
    </source>
</evidence>
<protein>
    <submittedName>
        <fullName evidence="2">Pimeloyl-ACP methyl ester carboxylesterase</fullName>
    </submittedName>
</protein>
<reference evidence="3" key="1">
    <citation type="submission" date="2016-10" db="EMBL/GenBank/DDBJ databases">
        <authorList>
            <person name="Varghese N."/>
            <person name="Submissions S."/>
        </authorList>
    </citation>
    <scope>NUCLEOTIDE SEQUENCE [LARGE SCALE GENOMIC DNA]</scope>
    <source>
        <strain evidence="3">DSM 44718</strain>
    </source>
</reference>
<dbReference type="GO" id="GO:0003824">
    <property type="term" value="F:catalytic activity"/>
    <property type="evidence" value="ECO:0007669"/>
    <property type="project" value="UniProtKB-ARBA"/>
</dbReference>
<dbReference type="OrthoDB" id="9800988at2"/>